<dbReference type="EMBL" id="AGEL01000014">
    <property type="protein sequence ID" value="EHO15756.1"/>
    <property type="molecule type" value="Genomic_DNA"/>
</dbReference>
<dbReference type="InterPro" id="IPR048279">
    <property type="entry name" value="MdtK-like"/>
</dbReference>
<proteinExistence type="predicted"/>
<dbReference type="NCBIfam" id="TIGR00797">
    <property type="entry name" value="matE"/>
    <property type="match status" value="1"/>
</dbReference>
<evidence type="ECO:0000256" key="4">
    <source>
        <dbReference type="ARBA" id="ARBA00022692"/>
    </source>
</evidence>
<protein>
    <submittedName>
        <fullName evidence="8">MATE efflux family protein</fullName>
    </submittedName>
</protein>
<dbReference type="PANTHER" id="PTHR43549:SF3">
    <property type="entry name" value="MULTIDRUG RESISTANCE PROTEIN YPNP-RELATED"/>
    <property type="match status" value="1"/>
</dbReference>
<dbReference type="InterPro" id="IPR052031">
    <property type="entry name" value="Membrane_Transporter-Flippase"/>
</dbReference>
<evidence type="ECO:0000256" key="3">
    <source>
        <dbReference type="ARBA" id="ARBA00022475"/>
    </source>
</evidence>
<accession>A0AA37DFL9</accession>
<dbReference type="CDD" id="cd13138">
    <property type="entry name" value="MATE_yoeA_like"/>
    <property type="match status" value="1"/>
</dbReference>
<dbReference type="Pfam" id="PF01554">
    <property type="entry name" value="MatE"/>
    <property type="match status" value="2"/>
</dbReference>
<reference evidence="8 9" key="1">
    <citation type="submission" date="2011-10" db="EMBL/GenBank/DDBJ databases">
        <title>The Genome Sequence of Lachnospiraceae bacterium ACC2.</title>
        <authorList>
            <consortium name="The Broad Institute Genome Sequencing Platform"/>
            <person name="Earl A."/>
            <person name="Ward D."/>
            <person name="Feldgarden M."/>
            <person name="Gevers D."/>
            <person name="Sizova M."/>
            <person name="Hazen A."/>
            <person name="Epstein S."/>
            <person name="Young S.K."/>
            <person name="Zeng Q."/>
            <person name="Gargeya S."/>
            <person name="Fitzgerald M."/>
            <person name="Haas B."/>
            <person name="Abouelleil A."/>
            <person name="Alvarado L."/>
            <person name="Arachchi H.M."/>
            <person name="Berlin A."/>
            <person name="Brown A."/>
            <person name="Chapman S.B."/>
            <person name="Chen Z."/>
            <person name="Dunbar C."/>
            <person name="Freedman E."/>
            <person name="Gearin G."/>
            <person name="Goldberg J."/>
            <person name="Griggs A."/>
            <person name="Gujja S."/>
            <person name="Heiman D."/>
            <person name="Howarth C."/>
            <person name="Larson L."/>
            <person name="Lui A."/>
            <person name="MacDonald P.J.P."/>
            <person name="Montmayeur A."/>
            <person name="Murphy C."/>
            <person name="Neiman D."/>
            <person name="Pearson M."/>
            <person name="Priest M."/>
            <person name="Roberts A."/>
            <person name="Saif S."/>
            <person name="Shea T."/>
            <person name="Shenoy N."/>
            <person name="Sisk P."/>
            <person name="Stolte C."/>
            <person name="Sykes S."/>
            <person name="Wortman J."/>
            <person name="Nusbaum C."/>
            <person name="Birren B."/>
        </authorList>
    </citation>
    <scope>NUCLEOTIDE SEQUENCE [LARGE SCALE GENOMIC DNA]</scope>
    <source>
        <strain evidence="8 9">ACC2</strain>
    </source>
</reference>
<evidence type="ECO:0000256" key="7">
    <source>
        <dbReference type="SAM" id="Phobius"/>
    </source>
</evidence>
<feature type="transmembrane region" description="Helical" evidence="7">
    <location>
        <begin position="362"/>
        <end position="383"/>
    </location>
</feature>
<feature type="transmembrane region" description="Helical" evidence="7">
    <location>
        <begin position="418"/>
        <end position="442"/>
    </location>
</feature>
<dbReference type="PANTHER" id="PTHR43549">
    <property type="entry name" value="MULTIDRUG RESISTANCE PROTEIN YPNP-RELATED"/>
    <property type="match status" value="1"/>
</dbReference>
<dbReference type="GO" id="GO:0005886">
    <property type="term" value="C:plasma membrane"/>
    <property type="evidence" value="ECO:0007669"/>
    <property type="project" value="UniProtKB-SubCell"/>
</dbReference>
<feature type="transmembrane region" description="Helical" evidence="7">
    <location>
        <begin position="243"/>
        <end position="268"/>
    </location>
</feature>
<dbReference type="RefSeq" id="WP_009533499.1">
    <property type="nucleotide sequence ID" value="NZ_CAJPPX010000072.1"/>
</dbReference>
<evidence type="ECO:0000256" key="6">
    <source>
        <dbReference type="ARBA" id="ARBA00023136"/>
    </source>
</evidence>
<dbReference type="AlphaFoldDB" id="A0AA37DFL9"/>
<comment type="caution">
    <text evidence="8">The sequence shown here is derived from an EMBL/GenBank/DDBJ whole genome shotgun (WGS) entry which is preliminary data.</text>
</comment>
<dbReference type="Proteomes" id="UP000018466">
    <property type="component" value="Unassembled WGS sequence"/>
</dbReference>
<gene>
    <name evidence="8" type="ORF">HMPREF9623_01667</name>
</gene>
<feature type="transmembrane region" description="Helical" evidence="7">
    <location>
        <begin position="288"/>
        <end position="310"/>
    </location>
</feature>
<evidence type="ECO:0000313" key="8">
    <source>
        <dbReference type="EMBL" id="EHO15756.1"/>
    </source>
</evidence>
<feature type="transmembrane region" description="Helical" evidence="7">
    <location>
        <begin position="67"/>
        <end position="87"/>
    </location>
</feature>
<sequence>MKAKTQAPSITTGPITGQLLLFFFPILLGTFFQQLYNTVDTVIVGSFVGTNTALAAVGGATGQLVNLFVGFFIGLSSGCGVIISQYYGARDRNAVSKSVHTALAFSLVSGVVIMVLGLALTRFSLRAMSLPDEIMPEASAYLRIYFLGMIPNLFYNMGAAVLRAIGDSRRPLYFLILSCLSNIVLDLVFVVSLHMGVAGAALATILSQAASAIMVLYVLLHTDSEVRLNPRELRMDFGWLKKMIYVGLPAGLQSTMYTISNIIVQATVNSFGTNTIAAVTAYGKMDVLFWMVINAFGIAITTFVGQNYGAGQVKRAFQGFRVSFALSAFATLFLSAVIWFFGMDFLHFFTKDPAVLAICRRLIHYVVPFFITYIPIELCSGTLRGMGNSWMPMIMTMIGVCVLRLFWIFLAVPLHRDILTLMTAYPISWITTSVALSLYLFLTRHRYHPKNLVKQNEKSTAV</sequence>
<name>A0AA37DFL9_9FIRM</name>
<comment type="subcellular location">
    <subcellularLocation>
        <location evidence="1">Cell membrane</location>
        <topology evidence="1">Multi-pass membrane protein</topology>
    </subcellularLocation>
</comment>
<keyword evidence="4 7" id="KW-0812">Transmembrane</keyword>
<dbReference type="GO" id="GO:0042910">
    <property type="term" value="F:xenobiotic transmembrane transporter activity"/>
    <property type="evidence" value="ECO:0007669"/>
    <property type="project" value="InterPro"/>
</dbReference>
<feature type="transmembrane region" description="Helical" evidence="7">
    <location>
        <begin position="197"/>
        <end position="222"/>
    </location>
</feature>
<keyword evidence="5 7" id="KW-1133">Transmembrane helix</keyword>
<dbReference type="GeneID" id="86941399"/>
<feature type="transmembrane region" description="Helical" evidence="7">
    <location>
        <begin position="12"/>
        <end position="32"/>
    </location>
</feature>
<dbReference type="PIRSF" id="PIRSF006603">
    <property type="entry name" value="DinF"/>
    <property type="match status" value="1"/>
</dbReference>
<dbReference type="InterPro" id="IPR002528">
    <property type="entry name" value="MATE_fam"/>
</dbReference>
<feature type="transmembrane region" description="Helical" evidence="7">
    <location>
        <begin position="140"/>
        <end position="165"/>
    </location>
</feature>
<evidence type="ECO:0000256" key="1">
    <source>
        <dbReference type="ARBA" id="ARBA00004651"/>
    </source>
</evidence>
<organism evidence="8 9">
    <name type="scientific">Stomatobaculum longum</name>
    <dbReference type="NCBI Taxonomy" id="796942"/>
    <lineage>
        <taxon>Bacteria</taxon>
        <taxon>Bacillati</taxon>
        <taxon>Bacillota</taxon>
        <taxon>Clostridia</taxon>
        <taxon>Lachnospirales</taxon>
        <taxon>Lachnospiraceae</taxon>
        <taxon>Stomatobaculum</taxon>
    </lineage>
</organism>
<keyword evidence="2" id="KW-0813">Transport</keyword>
<feature type="transmembrane region" description="Helical" evidence="7">
    <location>
        <begin position="99"/>
        <end position="120"/>
    </location>
</feature>
<evidence type="ECO:0000256" key="5">
    <source>
        <dbReference type="ARBA" id="ARBA00022989"/>
    </source>
</evidence>
<keyword evidence="9" id="KW-1185">Reference proteome</keyword>
<dbReference type="GO" id="GO:0015297">
    <property type="term" value="F:antiporter activity"/>
    <property type="evidence" value="ECO:0007669"/>
    <property type="project" value="InterPro"/>
</dbReference>
<feature type="transmembrane region" description="Helical" evidence="7">
    <location>
        <begin position="390"/>
        <end position="412"/>
    </location>
</feature>
<keyword evidence="6 7" id="KW-0472">Membrane</keyword>
<keyword evidence="3" id="KW-1003">Cell membrane</keyword>
<feature type="transmembrane region" description="Helical" evidence="7">
    <location>
        <begin position="172"/>
        <end position="191"/>
    </location>
</feature>
<evidence type="ECO:0000256" key="2">
    <source>
        <dbReference type="ARBA" id="ARBA00022448"/>
    </source>
</evidence>
<feature type="transmembrane region" description="Helical" evidence="7">
    <location>
        <begin position="322"/>
        <end position="342"/>
    </location>
</feature>
<evidence type="ECO:0000313" key="9">
    <source>
        <dbReference type="Proteomes" id="UP000018466"/>
    </source>
</evidence>